<dbReference type="HOGENOM" id="CLU_1978001_0_0_10"/>
<reference evidence="1 2" key="1">
    <citation type="journal article" date="2009" name="Stand. Genomic Sci.">
        <title>Complete genome sequence of Dyadobacter fermentans type strain (NS114).</title>
        <authorList>
            <person name="Lang E."/>
            <person name="Lapidus A."/>
            <person name="Chertkov O."/>
            <person name="Brettin T."/>
            <person name="Detter J.C."/>
            <person name="Han C."/>
            <person name="Copeland A."/>
            <person name="Glavina Del Rio T."/>
            <person name="Nolan M."/>
            <person name="Chen F."/>
            <person name="Lucas S."/>
            <person name="Tice H."/>
            <person name="Cheng J.F."/>
            <person name="Land M."/>
            <person name="Hauser L."/>
            <person name="Chang Y.J."/>
            <person name="Jeffries C.D."/>
            <person name="Kopitz M."/>
            <person name="Bruce D."/>
            <person name="Goodwin L."/>
            <person name="Pitluck S."/>
            <person name="Ovchinnikova G."/>
            <person name="Pati A."/>
            <person name="Ivanova N."/>
            <person name="Mavrommatis K."/>
            <person name="Chen A."/>
            <person name="Palaniappan K."/>
            <person name="Chain P."/>
            <person name="Bristow J."/>
            <person name="Eisen J.A."/>
            <person name="Markowitz V."/>
            <person name="Hugenholtz P."/>
            <person name="Goker M."/>
            <person name="Rohde M."/>
            <person name="Kyrpides N.C."/>
            <person name="Klenk H.P."/>
        </authorList>
    </citation>
    <scope>NUCLEOTIDE SEQUENCE [LARGE SCALE GENOMIC DNA]</scope>
    <source>
        <strain evidence="2">ATCC 700827 / DSM 18053 / CIP 107007 / KCTC 52180 / NS114</strain>
    </source>
</reference>
<evidence type="ECO:0000313" key="1">
    <source>
        <dbReference type="EMBL" id="ACT94249.1"/>
    </source>
</evidence>
<dbReference type="EMBL" id="CP001619">
    <property type="protein sequence ID" value="ACT94249.1"/>
    <property type="molecule type" value="Genomic_DNA"/>
</dbReference>
<name>C6W6A9_DYAFD</name>
<gene>
    <name evidence="1" type="ordered locus">Dfer_3034</name>
</gene>
<proteinExistence type="predicted"/>
<dbReference type="KEGG" id="dfe:Dfer_3034"/>
<organism evidence="1 2">
    <name type="scientific">Dyadobacter fermentans (strain ATCC 700827 / DSM 18053 / CIP 107007 / KCTC 52180 / NS114)</name>
    <dbReference type="NCBI Taxonomy" id="471854"/>
    <lineage>
        <taxon>Bacteria</taxon>
        <taxon>Pseudomonadati</taxon>
        <taxon>Bacteroidota</taxon>
        <taxon>Cytophagia</taxon>
        <taxon>Cytophagales</taxon>
        <taxon>Spirosomataceae</taxon>
        <taxon>Dyadobacter</taxon>
    </lineage>
</organism>
<protein>
    <submittedName>
        <fullName evidence="1">Uncharacterized protein</fullName>
    </submittedName>
</protein>
<evidence type="ECO:0000313" key="2">
    <source>
        <dbReference type="Proteomes" id="UP000002011"/>
    </source>
</evidence>
<dbReference type="STRING" id="471854.Dfer_3034"/>
<sequence>MVMRTEKWLVLCVALLLIQLVACERGKMEENAPAPVSARTGADSIGLDSIPKDTIRNDSIYGDTIVRDTIIRDTIVRDTIVRDTVVWDSIVRDSIIKDKSFLNKPNARTRKVASGPLERLKTVGRN</sequence>
<keyword evidence="2" id="KW-1185">Reference proteome</keyword>
<accession>C6W6A9</accession>
<dbReference type="Proteomes" id="UP000002011">
    <property type="component" value="Chromosome"/>
</dbReference>
<dbReference type="AlphaFoldDB" id="C6W6A9"/>